<gene>
    <name evidence="1" type="ORF">QM480_00120</name>
</gene>
<evidence type="ECO:0000313" key="1">
    <source>
        <dbReference type="EMBL" id="MDI9862707.1"/>
    </source>
</evidence>
<dbReference type="RefSeq" id="WP_283368078.1">
    <property type="nucleotide sequence ID" value="NZ_JASHID010000001.1"/>
</dbReference>
<evidence type="ECO:0000313" key="2">
    <source>
        <dbReference type="Proteomes" id="UP001236569"/>
    </source>
</evidence>
<dbReference type="EMBL" id="JASHID010000001">
    <property type="protein sequence ID" value="MDI9862707.1"/>
    <property type="molecule type" value="Genomic_DNA"/>
</dbReference>
<protein>
    <submittedName>
        <fullName evidence="1">Uncharacterized protein</fullName>
    </submittedName>
</protein>
<name>A0ABT6YGZ8_9BACT</name>
<accession>A0ABT6YGZ8</accession>
<organism evidence="1 2">
    <name type="scientific">Flectobacillus longus</name>
    <dbReference type="NCBI Taxonomy" id="2984207"/>
    <lineage>
        <taxon>Bacteria</taxon>
        <taxon>Pseudomonadati</taxon>
        <taxon>Bacteroidota</taxon>
        <taxon>Cytophagia</taxon>
        <taxon>Cytophagales</taxon>
        <taxon>Flectobacillaceae</taxon>
        <taxon>Flectobacillus</taxon>
    </lineage>
</organism>
<reference evidence="1 2" key="1">
    <citation type="submission" date="2023-05" db="EMBL/GenBank/DDBJ databases">
        <title>Novel species of genus Flectobacillus isolated from stream in China.</title>
        <authorList>
            <person name="Lu H."/>
        </authorList>
    </citation>
    <scope>NUCLEOTIDE SEQUENCE [LARGE SCALE GENOMIC DNA]</scope>
    <source>
        <strain evidence="1 2">DC10W</strain>
    </source>
</reference>
<keyword evidence="2" id="KW-1185">Reference proteome</keyword>
<dbReference type="Proteomes" id="UP001236569">
    <property type="component" value="Unassembled WGS sequence"/>
</dbReference>
<comment type="caution">
    <text evidence="1">The sequence shown here is derived from an EMBL/GenBank/DDBJ whole genome shotgun (WGS) entry which is preliminary data.</text>
</comment>
<proteinExistence type="predicted"/>
<sequence length="143" mass="16237">MADLIEGVKLVGGLAGLTALGFKVYEELVGYLKVRVQVDSKDNIYSVQTEIENTSKWSRKKIENAFLIISPENSDLIETGVKIAKQLKLDYNIKSTNDFKKLTSEHPLYFDCQIGFIPLDFYYSENIAIGNEKLTYRCLVDKT</sequence>